<dbReference type="Gene3D" id="3.30.70.330">
    <property type="match status" value="1"/>
</dbReference>
<dbReference type="InterPro" id="IPR000504">
    <property type="entry name" value="RRM_dom"/>
</dbReference>
<dbReference type="PROSITE" id="PS50102">
    <property type="entry name" value="RRM"/>
    <property type="match status" value="1"/>
</dbReference>
<dbReference type="PANTHER" id="PTHR48025:SF1">
    <property type="entry name" value="RRM DOMAIN-CONTAINING PROTEIN"/>
    <property type="match status" value="1"/>
</dbReference>
<organism evidence="5 6">
    <name type="scientific">Filimonas zeae</name>
    <dbReference type="NCBI Taxonomy" id="1737353"/>
    <lineage>
        <taxon>Bacteria</taxon>
        <taxon>Pseudomonadati</taxon>
        <taxon>Bacteroidota</taxon>
        <taxon>Chitinophagia</taxon>
        <taxon>Chitinophagales</taxon>
        <taxon>Chitinophagaceae</taxon>
        <taxon>Filimonas</taxon>
    </lineage>
</organism>
<name>A0A917J182_9BACT</name>
<dbReference type="InterPro" id="IPR035979">
    <property type="entry name" value="RBD_domain_sf"/>
</dbReference>
<dbReference type="InterPro" id="IPR048289">
    <property type="entry name" value="RRM2_NsCP33-like"/>
</dbReference>
<reference evidence="5" key="2">
    <citation type="submission" date="2020-09" db="EMBL/GenBank/DDBJ databases">
        <authorList>
            <person name="Sun Q."/>
            <person name="Zhou Y."/>
        </authorList>
    </citation>
    <scope>NUCLEOTIDE SEQUENCE</scope>
    <source>
        <strain evidence="5">CGMCC 1.15290</strain>
    </source>
</reference>
<reference evidence="5" key="1">
    <citation type="journal article" date="2014" name="Int. J. Syst. Evol. Microbiol.">
        <title>Complete genome sequence of Corynebacterium casei LMG S-19264T (=DSM 44701T), isolated from a smear-ripened cheese.</title>
        <authorList>
            <consortium name="US DOE Joint Genome Institute (JGI-PGF)"/>
            <person name="Walter F."/>
            <person name="Albersmeier A."/>
            <person name="Kalinowski J."/>
            <person name="Ruckert C."/>
        </authorList>
    </citation>
    <scope>NUCLEOTIDE SEQUENCE</scope>
    <source>
        <strain evidence="5">CGMCC 1.15290</strain>
    </source>
</reference>
<keyword evidence="6" id="KW-1185">Reference proteome</keyword>
<evidence type="ECO:0000256" key="2">
    <source>
        <dbReference type="ARBA" id="ARBA00022884"/>
    </source>
</evidence>
<dbReference type="GO" id="GO:0003729">
    <property type="term" value="F:mRNA binding"/>
    <property type="evidence" value="ECO:0007669"/>
    <property type="project" value="TreeGrafter"/>
</dbReference>
<evidence type="ECO:0000256" key="1">
    <source>
        <dbReference type="ARBA" id="ARBA00022737"/>
    </source>
</evidence>
<protein>
    <recommendedName>
        <fullName evidence="4">RRM domain-containing protein</fullName>
    </recommendedName>
</protein>
<evidence type="ECO:0000259" key="4">
    <source>
        <dbReference type="PROSITE" id="PS50102"/>
    </source>
</evidence>
<gene>
    <name evidence="5" type="ORF">GCM10011379_33180</name>
</gene>
<keyword evidence="1" id="KW-0677">Repeat</keyword>
<feature type="domain" description="RRM" evidence="4">
    <location>
        <begin position="1"/>
        <end position="79"/>
    </location>
</feature>
<dbReference type="Proteomes" id="UP000627292">
    <property type="component" value="Unassembled WGS sequence"/>
</dbReference>
<dbReference type="CDD" id="cd21608">
    <property type="entry name" value="RRM2_NsCP33_like"/>
    <property type="match status" value="1"/>
</dbReference>
<dbReference type="SMART" id="SM00361">
    <property type="entry name" value="RRM_1"/>
    <property type="match status" value="1"/>
</dbReference>
<accession>A0A917J182</accession>
<feature type="compositionally biased region" description="Polar residues" evidence="3">
    <location>
        <begin position="86"/>
        <end position="98"/>
    </location>
</feature>
<proteinExistence type="predicted"/>
<dbReference type="SMART" id="SM00360">
    <property type="entry name" value="RRM"/>
    <property type="match status" value="1"/>
</dbReference>
<dbReference type="PANTHER" id="PTHR48025">
    <property type="entry name" value="OS02G0815200 PROTEIN"/>
    <property type="match status" value="1"/>
</dbReference>
<evidence type="ECO:0000313" key="6">
    <source>
        <dbReference type="Proteomes" id="UP000627292"/>
    </source>
</evidence>
<keyword evidence="2" id="KW-0694">RNA-binding</keyword>
<dbReference type="RefSeq" id="WP_188954249.1">
    <property type="nucleotide sequence ID" value="NZ_BMIB01000003.1"/>
</dbReference>
<dbReference type="EMBL" id="BMIB01000003">
    <property type="protein sequence ID" value="GGH72585.1"/>
    <property type="molecule type" value="Genomic_DNA"/>
</dbReference>
<comment type="caution">
    <text evidence="5">The sequence shown here is derived from an EMBL/GenBank/DDBJ whole genome shotgun (WGS) entry which is preliminary data.</text>
</comment>
<dbReference type="InterPro" id="IPR003954">
    <property type="entry name" value="RRM_euk-type"/>
</dbReference>
<dbReference type="AlphaFoldDB" id="A0A917J182"/>
<feature type="region of interest" description="Disordered" evidence="3">
    <location>
        <begin position="78"/>
        <end position="98"/>
    </location>
</feature>
<evidence type="ECO:0000256" key="3">
    <source>
        <dbReference type="SAM" id="MobiDB-lite"/>
    </source>
</evidence>
<sequence>MKIYVSNLDFNVQNEELADCFATYGTVTSANVINDKTTGRSRGFGFVEMTDNEEAKTAISNLDGSTYNGRQLRAAEALDKPERSFNKGSFRSESSNRW</sequence>
<dbReference type="Pfam" id="PF00076">
    <property type="entry name" value="RRM_1"/>
    <property type="match status" value="1"/>
</dbReference>
<dbReference type="InterPro" id="IPR012677">
    <property type="entry name" value="Nucleotide-bd_a/b_plait_sf"/>
</dbReference>
<evidence type="ECO:0000313" key="5">
    <source>
        <dbReference type="EMBL" id="GGH72585.1"/>
    </source>
</evidence>
<dbReference type="SUPFAM" id="SSF54928">
    <property type="entry name" value="RNA-binding domain, RBD"/>
    <property type="match status" value="1"/>
</dbReference>
<dbReference type="InterPro" id="IPR050502">
    <property type="entry name" value="Euk_RNA-bind_prot"/>
</dbReference>